<dbReference type="InterPro" id="IPR036388">
    <property type="entry name" value="WH-like_DNA-bd_sf"/>
</dbReference>
<dbReference type="NCBIfam" id="TIGR02937">
    <property type="entry name" value="sigma70-ECF"/>
    <property type="match status" value="1"/>
</dbReference>
<feature type="transmembrane region" description="Helical" evidence="7">
    <location>
        <begin position="172"/>
        <end position="192"/>
    </location>
</feature>
<proteinExistence type="inferred from homology"/>
<evidence type="ECO:0000256" key="2">
    <source>
        <dbReference type="ARBA" id="ARBA00023015"/>
    </source>
</evidence>
<evidence type="ECO:0000256" key="3">
    <source>
        <dbReference type="ARBA" id="ARBA00023082"/>
    </source>
</evidence>
<evidence type="ECO:0000256" key="5">
    <source>
        <dbReference type="ARBA" id="ARBA00023163"/>
    </source>
</evidence>
<keyword evidence="5 6" id="KW-0804">Transcription</keyword>
<evidence type="ECO:0000256" key="1">
    <source>
        <dbReference type="ARBA" id="ARBA00010641"/>
    </source>
</evidence>
<keyword evidence="4 6" id="KW-0238">DNA-binding</keyword>
<organism evidence="10 11">
    <name type="scientific">Luedemannella helvata</name>
    <dbReference type="NCBI Taxonomy" id="349315"/>
    <lineage>
        <taxon>Bacteria</taxon>
        <taxon>Bacillati</taxon>
        <taxon>Actinomycetota</taxon>
        <taxon>Actinomycetes</taxon>
        <taxon>Micromonosporales</taxon>
        <taxon>Micromonosporaceae</taxon>
        <taxon>Luedemannella</taxon>
    </lineage>
</organism>
<name>A0ABP4X4U5_9ACTN</name>
<sequence>MEDTELVRLARNGDRAAFDTLLARHLAAARRTATLLGAGDDTDDVVQEACVKAYRRLGDYRGESPFRAWLLAIVANETRNLHRSRRRRDDMTARMAAVTGRGETVPDRPVDSALVAADRRLLVDAVRGLPEGERDVVVRRFLLDMSEAETAEDLGVPRGTVKSRASRGLAKLRLRLGAAVAVLAAVAVVIAVPPARRAVAGMVEDVLRFAGIEVDLRAAPVQLPPTPAPLPSAEPTDLAAARAAARFPIGVPAAWGVPERVEVADPGPDGSPRVVSLIYRGGAARVDQFDGVLDGAFAKSAPDAEWTDVGGNTAMWLPSRHPLTYVDRDLRRHTESARLAGPTLIWQVGMVTYRLEGVASLDEARAVAGSVR</sequence>
<evidence type="ECO:0000259" key="9">
    <source>
        <dbReference type="Pfam" id="PF08281"/>
    </source>
</evidence>
<dbReference type="InterPro" id="IPR013325">
    <property type="entry name" value="RNA_pol_sigma_r2"/>
</dbReference>
<gene>
    <name evidence="10" type="ORF">GCM10009681_47210</name>
</gene>
<dbReference type="InterPro" id="IPR007627">
    <property type="entry name" value="RNA_pol_sigma70_r2"/>
</dbReference>
<dbReference type="InterPro" id="IPR039425">
    <property type="entry name" value="RNA_pol_sigma-70-like"/>
</dbReference>
<dbReference type="SUPFAM" id="SSF88946">
    <property type="entry name" value="Sigma2 domain of RNA polymerase sigma factors"/>
    <property type="match status" value="1"/>
</dbReference>
<accession>A0ABP4X4U5</accession>
<evidence type="ECO:0000256" key="4">
    <source>
        <dbReference type="ARBA" id="ARBA00023125"/>
    </source>
</evidence>
<feature type="domain" description="RNA polymerase sigma factor 70 region 4 type 2" evidence="9">
    <location>
        <begin position="120"/>
        <end position="172"/>
    </location>
</feature>
<keyword evidence="7" id="KW-0472">Membrane</keyword>
<dbReference type="Gene3D" id="1.10.10.10">
    <property type="entry name" value="Winged helix-like DNA-binding domain superfamily/Winged helix DNA-binding domain"/>
    <property type="match status" value="1"/>
</dbReference>
<dbReference type="PROSITE" id="PS01063">
    <property type="entry name" value="SIGMA70_ECF"/>
    <property type="match status" value="1"/>
</dbReference>
<dbReference type="CDD" id="cd06171">
    <property type="entry name" value="Sigma70_r4"/>
    <property type="match status" value="1"/>
</dbReference>
<dbReference type="InterPro" id="IPR013324">
    <property type="entry name" value="RNA_pol_sigma_r3/r4-like"/>
</dbReference>
<dbReference type="EMBL" id="BAAALS010000028">
    <property type="protein sequence ID" value="GAA1770364.1"/>
    <property type="molecule type" value="Genomic_DNA"/>
</dbReference>
<dbReference type="Proteomes" id="UP001500655">
    <property type="component" value="Unassembled WGS sequence"/>
</dbReference>
<dbReference type="InterPro" id="IPR000838">
    <property type="entry name" value="RNA_pol_sigma70_ECF_CS"/>
</dbReference>
<dbReference type="Pfam" id="PF08281">
    <property type="entry name" value="Sigma70_r4_2"/>
    <property type="match status" value="1"/>
</dbReference>
<comment type="similarity">
    <text evidence="1 6">Belongs to the sigma-70 factor family. ECF subfamily.</text>
</comment>
<keyword evidence="2 6" id="KW-0805">Transcription regulation</keyword>
<dbReference type="SUPFAM" id="SSF88659">
    <property type="entry name" value="Sigma3 and sigma4 domains of RNA polymerase sigma factors"/>
    <property type="match status" value="1"/>
</dbReference>
<keyword evidence="3 6" id="KW-0731">Sigma factor</keyword>
<dbReference type="Gene3D" id="1.10.1740.10">
    <property type="match status" value="1"/>
</dbReference>
<reference evidence="11" key="1">
    <citation type="journal article" date="2019" name="Int. J. Syst. Evol. Microbiol.">
        <title>The Global Catalogue of Microorganisms (GCM) 10K type strain sequencing project: providing services to taxonomists for standard genome sequencing and annotation.</title>
        <authorList>
            <consortium name="The Broad Institute Genomics Platform"/>
            <consortium name="The Broad Institute Genome Sequencing Center for Infectious Disease"/>
            <person name="Wu L."/>
            <person name="Ma J."/>
        </authorList>
    </citation>
    <scope>NUCLEOTIDE SEQUENCE [LARGE SCALE GENOMIC DNA]</scope>
    <source>
        <strain evidence="11">JCM 13249</strain>
    </source>
</reference>
<dbReference type="InterPro" id="IPR014284">
    <property type="entry name" value="RNA_pol_sigma-70_dom"/>
</dbReference>
<dbReference type="Pfam" id="PF04542">
    <property type="entry name" value="Sigma70_r2"/>
    <property type="match status" value="1"/>
</dbReference>
<keyword evidence="11" id="KW-1185">Reference proteome</keyword>
<dbReference type="PANTHER" id="PTHR43133:SF8">
    <property type="entry name" value="RNA POLYMERASE SIGMA FACTOR HI_1459-RELATED"/>
    <property type="match status" value="1"/>
</dbReference>
<protein>
    <recommendedName>
        <fullName evidence="6">RNA polymerase sigma factor</fullName>
    </recommendedName>
</protein>
<evidence type="ECO:0000313" key="10">
    <source>
        <dbReference type="EMBL" id="GAA1770364.1"/>
    </source>
</evidence>
<evidence type="ECO:0000256" key="6">
    <source>
        <dbReference type="RuleBase" id="RU000716"/>
    </source>
</evidence>
<dbReference type="RefSeq" id="WP_344086111.1">
    <property type="nucleotide sequence ID" value="NZ_BAAALS010000028.1"/>
</dbReference>
<dbReference type="PANTHER" id="PTHR43133">
    <property type="entry name" value="RNA POLYMERASE ECF-TYPE SIGMA FACTO"/>
    <property type="match status" value="1"/>
</dbReference>
<evidence type="ECO:0000259" key="8">
    <source>
        <dbReference type="Pfam" id="PF04542"/>
    </source>
</evidence>
<keyword evidence="7" id="KW-1133">Transmembrane helix</keyword>
<evidence type="ECO:0000256" key="7">
    <source>
        <dbReference type="SAM" id="Phobius"/>
    </source>
</evidence>
<comment type="caution">
    <text evidence="10">The sequence shown here is derived from an EMBL/GenBank/DDBJ whole genome shotgun (WGS) entry which is preliminary data.</text>
</comment>
<dbReference type="InterPro" id="IPR013249">
    <property type="entry name" value="RNA_pol_sigma70_r4_t2"/>
</dbReference>
<keyword evidence="7" id="KW-0812">Transmembrane</keyword>
<evidence type="ECO:0000313" key="11">
    <source>
        <dbReference type="Proteomes" id="UP001500655"/>
    </source>
</evidence>
<feature type="domain" description="RNA polymerase sigma-70 region 2" evidence="8">
    <location>
        <begin position="24"/>
        <end position="88"/>
    </location>
</feature>